<dbReference type="PROSITE" id="PS51184">
    <property type="entry name" value="JMJC"/>
    <property type="match status" value="1"/>
</dbReference>
<dbReference type="SUPFAM" id="SSF51197">
    <property type="entry name" value="Clavaminate synthase-like"/>
    <property type="match status" value="1"/>
</dbReference>
<dbReference type="OMA" id="CEWIANP"/>
<dbReference type="PANTHER" id="PTHR12549:SF42">
    <property type="entry name" value="LYSINE-SPECIFIC DEMETHYLASE JMJ28"/>
    <property type="match status" value="1"/>
</dbReference>
<name>W1NTF3_AMBTC</name>
<dbReference type="GO" id="GO:0046872">
    <property type="term" value="F:metal ion binding"/>
    <property type="evidence" value="ECO:0007669"/>
    <property type="project" value="UniProtKB-KW"/>
</dbReference>
<proteinExistence type="inferred from homology"/>
<accession>W1NTF3</accession>
<dbReference type="InterPro" id="IPR045109">
    <property type="entry name" value="LSDs-like"/>
</dbReference>
<keyword evidence="4" id="KW-0539">Nucleus</keyword>
<dbReference type="CDD" id="cd02208">
    <property type="entry name" value="cupin_RmlC-like"/>
    <property type="match status" value="1"/>
</dbReference>
<gene>
    <name evidence="7" type="ORF">AMTR_s00072p00101130</name>
</gene>
<reference evidence="8" key="1">
    <citation type="journal article" date="2013" name="Science">
        <title>The Amborella genome and the evolution of flowering plants.</title>
        <authorList>
            <consortium name="Amborella Genome Project"/>
        </authorList>
    </citation>
    <scope>NUCLEOTIDE SEQUENCE [LARGE SCALE GENOMIC DNA]</scope>
</reference>
<keyword evidence="3" id="KW-0479">Metal-binding</keyword>
<evidence type="ECO:0000313" key="8">
    <source>
        <dbReference type="Proteomes" id="UP000017836"/>
    </source>
</evidence>
<comment type="similarity">
    <text evidence="2">Belongs to the JARID1 histone demethylase family.</text>
</comment>
<dbReference type="GO" id="GO:0000785">
    <property type="term" value="C:chromatin"/>
    <property type="evidence" value="ECO:0000318"/>
    <property type="project" value="GO_Central"/>
</dbReference>
<dbReference type="SMART" id="SM00558">
    <property type="entry name" value="JmjC"/>
    <property type="match status" value="1"/>
</dbReference>
<sequence length="821" mass="93473">MWRYPDLTAGGVQKGCPVCHGNCNCNECSSAVDSVKDSLREANKVDKIRHAHYMICMLLPVLKQIYFEQKMEWEMEANLRGEVPSAIQIQQVESCCGKQLYCDNCKTSIVDFHRSCSRCHYNICLNCCRDIREGKLCRLMEVKRLEYLDRSRAYSHFRDPYRGEFMQSPLALSPCQSLQFSPTPLCEWIANPDGTIPCPPEELGGCGKCILDLKCVFPATWISELERNAEEIACSYDFPDTSDVSSCCTFCFKVGNKVSEYDQSLRKASAREHSDDNYLYCPTAQDIQAEDVEHFQHHWIRGQPIIVRNVLGDTSRLSWEPTVLLRAIFDQRNMELQNEVKTVKAIDCLNWCQVDISIDQFFEGYFEGHMHDKMSPQMLKLKNWPSSKVFEEHLPQHRAEFISALPFKEYTSPSDGLLNLAVKLPKDVLKSDFGPRTYIGYGTSEEFGRGDSVTKLHYDLCDVVNVLAHTAEVVFCPKQATKKERQKRKHTSQDHKDFFSTSKDPAVYEMQPDAYSVRKYVEEADTLSSLTDIDGGKPLRPLPAAEDSPLSGVTSKSSEDLDIGTAAERDLNIVLDDFMSVATKKNYVDNEEQKSSNSSTSQSSENSECSGTISQAKCREPPSVVGNSIADSCGAIWDVFRREDVPKLQEYLRKHSNEFWHTYCSPVKHFVHPIHDEIFFLTEAHKRKLKEEFQVEPWTFEQHIGEAIFIPLGCPHQVRNLKSCLKVAMEFVSPENVHECIQLTDELRSLPKNHESKEDKLDVKKMTLYGVSAAVKEIHELTSLARDDVRLADLKISNQRLAWAPQTPSPPLVQPRSLCLV</sequence>
<dbReference type="PANTHER" id="PTHR12549">
    <property type="entry name" value="JMJC DOMAIN-CONTAINING HISTONE DEMETHYLATION PROTEIN"/>
    <property type="match status" value="1"/>
</dbReference>
<evidence type="ECO:0000259" key="6">
    <source>
        <dbReference type="PROSITE" id="PS51184"/>
    </source>
</evidence>
<dbReference type="HOGENOM" id="CLU_001811_2_0_1"/>
<protein>
    <recommendedName>
        <fullName evidence="6">JmjC domain-containing protein</fullName>
    </recommendedName>
</protein>
<feature type="region of interest" description="Disordered" evidence="5">
    <location>
        <begin position="480"/>
        <end position="503"/>
    </location>
</feature>
<evidence type="ECO:0000256" key="2">
    <source>
        <dbReference type="ARBA" id="ARBA00006801"/>
    </source>
</evidence>
<dbReference type="AlphaFoldDB" id="W1NTF3"/>
<dbReference type="GO" id="GO:0006357">
    <property type="term" value="P:regulation of transcription by RNA polymerase II"/>
    <property type="evidence" value="ECO:0000318"/>
    <property type="project" value="GO_Central"/>
</dbReference>
<dbReference type="Gramene" id="ERM98415">
    <property type="protein sequence ID" value="ERM98415"/>
    <property type="gene ID" value="AMTR_s00072p00101130"/>
</dbReference>
<feature type="region of interest" description="Disordered" evidence="5">
    <location>
        <begin position="589"/>
        <end position="620"/>
    </location>
</feature>
<dbReference type="eggNOG" id="KOG1356">
    <property type="taxonomic scope" value="Eukaryota"/>
</dbReference>
<organism evidence="7 8">
    <name type="scientific">Amborella trichopoda</name>
    <dbReference type="NCBI Taxonomy" id="13333"/>
    <lineage>
        <taxon>Eukaryota</taxon>
        <taxon>Viridiplantae</taxon>
        <taxon>Streptophyta</taxon>
        <taxon>Embryophyta</taxon>
        <taxon>Tracheophyta</taxon>
        <taxon>Spermatophyta</taxon>
        <taxon>Magnoliopsida</taxon>
        <taxon>Amborellales</taxon>
        <taxon>Amborellaceae</taxon>
        <taxon>Amborella</taxon>
    </lineage>
</organism>
<evidence type="ECO:0000313" key="7">
    <source>
        <dbReference type="EMBL" id="ERM98415.1"/>
    </source>
</evidence>
<feature type="region of interest" description="Disordered" evidence="5">
    <location>
        <begin position="530"/>
        <end position="559"/>
    </location>
</feature>
<dbReference type="STRING" id="13333.W1NTF3"/>
<dbReference type="Proteomes" id="UP000017836">
    <property type="component" value="Unassembled WGS sequence"/>
</dbReference>
<evidence type="ECO:0000256" key="5">
    <source>
        <dbReference type="SAM" id="MobiDB-lite"/>
    </source>
</evidence>
<dbReference type="GO" id="GO:0003712">
    <property type="term" value="F:transcription coregulator activity"/>
    <property type="evidence" value="ECO:0000318"/>
    <property type="project" value="GO_Central"/>
</dbReference>
<dbReference type="GO" id="GO:0032454">
    <property type="term" value="F:histone H3K9 demethylase activity"/>
    <property type="evidence" value="ECO:0000318"/>
    <property type="project" value="GO_Central"/>
</dbReference>
<dbReference type="GO" id="GO:0031490">
    <property type="term" value="F:chromatin DNA binding"/>
    <property type="evidence" value="ECO:0000318"/>
    <property type="project" value="GO_Central"/>
</dbReference>
<dbReference type="Gene3D" id="2.60.120.650">
    <property type="entry name" value="Cupin"/>
    <property type="match status" value="2"/>
</dbReference>
<feature type="domain" description="JmjC" evidence="6">
    <location>
        <begin position="413"/>
        <end position="748"/>
    </location>
</feature>
<dbReference type="EMBL" id="KI395332">
    <property type="protein sequence ID" value="ERM98415.1"/>
    <property type="molecule type" value="Genomic_DNA"/>
</dbReference>
<comment type="subcellular location">
    <subcellularLocation>
        <location evidence="1">Nucleus</location>
    </subcellularLocation>
</comment>
<evidence type="ECO:0000256" key="4">
    <source>
        <dbReference type="ARBA" id="ARBA00023242"/>
    </source>
</evidence>
<keyword evidence="8" id="KW-1185">Reference proteome</keyword>
<evidence type="ECO:0000256" key="1">
    <source>
        <dbReference type="ARBA" id="ARBA00004123"/>
    </source>
</evidence>
<dbReference type="Pfam" id="PF02373">
    <property type="entry name" value="JmjC"/>
    <property type="match status" value="1"/>
</dbReference>
<dbReference type="InterPro" id="IPR003347">
    <property type="entry name" value="JmjC_dom"/>
</dbReference>
<feature type="compositionally biased region" description="Low complexity" evidence="5">
    <location>
        <begin position="595"/>
        <end position="610"/>
    </location>
</feature>
<dbReference type="GO" id="GO:0000118">
    <property type="term" value="C:histone deacetylase complex"/>
    <property type="evidence" value="ECO:0000318"/>
    <property type="project" value="GO_Central"/>
</dbReference>
<evidence type="ECO:0000256" key="3">
    <source>
        <dbReference type="ARBA" id="ARBA00022723"/>
    </source>
</evidence>